<dbReference type="InterPro" id="IPR011012">
    <property type="entry name" value="Longin-like_dom_sf"/>
</dbReference>
<dbReference type="Proteomes" id="UP000186594">
    <property type="component" value="Unassembled WGS sequence"/>
</dbReference>
<gene>
    <name evidence="14" type="ORF">NEOLI_003420</name>
</gene>
<evidence type="ECO:0000256" key="3">
    <source>
        <dbReference type="ARBA" id="ARBA00011775"/>
    </source>
</evidence>
<evidence type="ECO:0000256" key="10">
    <source>
        <dbReference type="ARBA" id="ARBA00023329"/>
    </source>
</evidence>
<accession>A0A1U7LMU1</accession>
<keyword evidence="5 12" id="KW-0963">Cytoplasm</keyword>
<keyword evidence="6 12" id="KW-0931">ER-Golgi transport</keyword>
<comment type="subunit">
    <text evidence="3 12">Oligomeric complex that consists of at least the alpha, beta, beta', gamma, delta, epsilon and zeta subunits.</text>
</comment>
<dbReference type="FunFam" id="3.30.450.60:FF:000013">
    <property type="entry name" value="Coatomer subunit zeta"/>
    <property type="match status" value="1"/>
</dbReference>
<dbReference type="GO" id="GO:0006890">
    <property type="term" value="P:retrograde vesicle-mediated transport, Golgi to endoplasmic reticulum"/>
    <property type="evidence" value="ECO:0007669"/>
    <property type="project" value="UniProtKB-UniRule"/>
</dbReference>
<evidence type="ECO:0000256" key="11">
    <source>
        <dbReference type="ARBA" id="ARBA00045555"/>
    </source>
</evidence>
<keyword evidence="10 12" id="KW-0968">Cytoplasmic vesicle</keyword>
<dbReference type="InterPro" id="IPR039652">
    <property type="entry name" value="Coatomer_zeta"/>
</dbReference>
<dbReference type="AlphaFoldDB" id="A0A1U7LMU1"/>
<keyword evidence="15" id="KW-1185">Reference proteome</keyword>
<dbReference type="STRING" id="1198029.A0A1U7LMU1"/>
<keyword evidence="9 12" id="KW-0472">Membrane</keyword>
<evidence type="ECO:0000256" key="2">
    <source>
        <dbReference type="ARBA" id="ARBA00006972"/>
    </source>
</evidence>
<dbReference type="OrthoDB" id="10249988at2759"/>
<evidence type="ECO:0000256" key="8">
    <source>
        <dbReference type="ARBA" id="ARBA00023034"/>
    </source>
</evidence>
<keyword evidence="4 12" id="KW-0813">Transport</keyword>
<dbReference type="Gene3D" id="3.30.450.60">
    <property type="match status" value="1"/>
</dbReference>
<dbReference type="InterPro" id="IPR022775">
    <property type="entry name" value="AP_mu_sigma_su"/>
</dbReference>
<evidence type="ECO:0000259" key="13">
    <source>
        <dbReference type="Pfam" id="PF01217"/>
    </source>
</evidence>
<dbReference type="GO" id="GO:0000139">
    <property type="term" value="C:Golgi membrane"/>
    <property type="evidence" value="ECO:0007669"/>
    <property type="project" value="UniProtKB-SubCell"/>
</dbReference>
<proteinExistence type="inferred from homology"/>
<feature type="domain" description="AP complex mu/sigma subunit" evidence="13">
    <location>
        <begin position="9"/>
        <end position="146"/>
    </location>
</feature>
<evidence type="ECO:0000256" key="1">
    <source>
        <dbReference type="ARBA" id="ARBA00004255"/>
    </source>
</evidence>
<dbReference type="PANTHER" id="PTHR11043">
    <property type="entry name" value="ZETA-COAT PROTEIN"/>
    <property type="match status" value="1"/>
</dbReference>
<dbReference type="Pfam" id="PF01217">
    <property type="entry name" value="Clat_adaptor_s"/>
    <property type="match status" value="1"/>
</dbReference>
<comment type="subcellular location">
    <subcellularLocation>
        <location evidence="12">Cytoplasm</location>
    </subcellularLocation>
    <subcellularLocation>
        <location evidence="1 12">Golgi apparatus membrane</location>
        <topology evidence="1 12">Peripheral membrane protein</topology>
        <orientation evidence="1 12">Cytoplasmic side</orientation>
    </subcellularLocation>
    <subcellularLocation>
        <location evidence="12">Cytoplasmic vesicle</location>
        <location evidence="12">COPI-coated vesicle membrane</location>
        <topology evidence="12">Peripheral membrane protein</topology>
        <orientation evidence="12">Cytoplasmic side</orientation>
    </subcellularLocation>
</comment>
<comment type="similarity">
    <text evidence="2 12">Belongs to the adaptor complexes small subunit family.</text>
</comment>
<evidence type="ECO:0000256" key="9">
    <source>
        <dbReference type="ARBA" id="ARBA00023136"/>
    </source>
</evidence>
<keyword evidence="8 12" id="KW-0333">Golgi apparatus</keyword>
<evidence type="ECO:0000256" key="4">
    <source>
        <dbReference type="ARBA" id="ARBA00022448"/>
    </source>
</evidence>
<evidence type="ECO:0000256" key="5">
    <source>
        <dbReference type="ARBA" id="ARBA00022490"/>
    </source>
</evidence>
<reference evidence="14 15" key="1">
    <citation type="submission" date="2016-04" db="EMBL/GenBank/DDBJ databases">
        <title>Evolutionary innovation and constraint leading to complex multicellularity in the Ascomycota.</title>
        <authorList>
            <person name="Cisse O."/>
            <person name="Nguyen A."/>
            <person name="Hewitt D.A."/>
            <person name="Jedd G."/>
            <person name="Stajich J.E."/>
        </authorList>
    </citation>
    <scope>NUCLEOTIDE SEQUENCE [LARGE SCALE GENOMIC DNA]</scope>
    <source>
        <strain evidence="14 15">DAH-3</strain>
    </source>
</reference>
<dbReference type="GO" id="GO:0030126">
    <property type="term" value="C:COPI vesicle coat"/>
    <property type="evidence" value="ECO:0007669"/>
    <property type="project" value="UniProtKB-UniRule"/>
</dbReference>
<protein>
    <recommendedName>
        <fullName evidence="12">Coatomer subunit zeta</fullName>
    </recommendedName>
</protein>
<comment type="function">
    <text evidence="11">The coatomer is a cytosolic protein complex that binds to dilysine motifs and reversibly associates with Golgi non-clathrin-coated vesicles, which further mediate biosynthetic protein transport from the ER, via the Golgi up to the trans Golgi network. Coatomer complex is required for budding from Golgi membranes, and is essential for the retrograde Golgi-to-ER transport of dilysine-tagged proteins. The zeta subunit may be involved in regulating the coat assembly and, hence, the rate of biosynthetic protein transport due to its association-dissociation properties with the coatomer complex.</text>
</comment>
<evidence type="ECO:0000256" key="6">
    <source>
        <dbReference type="ARBA" id="ARBA00022892"/>
    </source>
</evidence>
<dbReference type="EMBL" id="LXFE01001049">
    <property type="protein sequence ID" value="OLL23974.1"/>
    <property type="molecule type" value="Genomic_DNA"/>
</dbReference>
<evidence type="ECO:0000256" key="12">
    <source>
        <dbReference type="RuleBase" id="RU366053"/>
    </source>
</evidence>
<dbReference type="PANTHER" id="PTHR11043:SF0">
    <property type="entry name" value="COATOMER SUBUNIT ZETA"/>
    <property type="match status" value="1"/>
</dbReference>
<dbReference type="SUPFAM" id="SSF64356">
    <property type="entry name" value="SNARE-like"/>
    <property type="match status" value="1"/>
</dbReference>
<name>A0A1U7LMU1_NEOID</name>
<keyword evidence="7 12" id="KW-0653">Protein transport</keyword>
<evidence type="ECO:0000313" key="14">
    <source>
        <dbReference type="EMBL" id="OLL23974.1"/>
    </source>
</evidence>
<evidence type="ECO:0000313" key="15">
    <source>
        <dbReference type="Proteomes" id="UP000186594"/>
    </source>
</evidence>
<evidence type="ECO:0000256" key="7">
    <source>
        <dbReference type="ARBA" id="ARBA00022927"/>
    </source>
</evidence>
<dbReference type="OMA" id="NELMLHS"/>
<dbReference type="GO" id="GO:0006891">
    <property type="term" value="P:intra-Golgi vesicle-mediated transport"/>
    <property type="evidence" value="ECO:0007669"/>
    <property type="project" value="TreeGrafter"/>
</dbReference>
<organism evidence="14 15">
    <name type="scientific">Neolecta irregularis (strain DAH-3)</name>
    <dbReference type="NCBI Taxonomy" id="1198029"/>
    <lineage>
        <taxon>Eukaryota</taxon>
        <taxon>Fungi</taxon>
        <taxon>Dikarya</taxon>
        <taxon>Ascomycota</taxon>
        <taxon>Taphrinomycotina</taxon>
        <taxon>Neolectales</taxon>
        <taxon>Neolectaceae</taxon>
        <taxon>Neolecta</taxon>
    </lineage>
</organism>
<dbReference type="GO" id="GO:0006886">
    <property type="term" value="P:intracellular protein transport"/>
    <property type="evidence" value="ECO:0007669"/>
    <property type="project" value="TreeGrafter"/>
</dbReference>
<comment type="caution">
    <text evidence="14">The sequence shown here is derived from an EMBL/GenBank/DDBJ whole genome shotgun (WGS) entry which is preliminary data.</text>
</comment>
<sequence>MPNLTLYTITSILILDSSSTRILAKYFRPPPSLSTTPQQRKFECGLHAKTKKQNSDVLLYENHIVVYKQLLDTTIYVAGNCEENEVMLYNVVVCIKDTLEILLKHSLDKRSMLENYDQVCLAVEETCDDGIILETEPTAVAARVSKPSMDTGVVKVELTEQGLMNAYQMAKEKLKEQIIKGGYM</sequence>